<keyword evidence="6" id="KW-0560">Oxidoreductase</keyword>
<evidence type="ECO:0000256" key="1">
    <source>
        <dbReference type="ARBA" id="ARBA00022485"/>
    </source>
</evidence>
<accession>A0ABX1ZJW0</accession>
<keyword evidence="3 6" id="KW-0479">Metal-binding</keyword>
<comment type="catalytic activity">
    <reaction evidence="6">
        <text>dehypoxanthine futalosine + S-adenosyl-L-methionine = cyclic dehypoxanthinylfutalosinate + 5'-deoxyadenosine + L-methionine + H(+)</text>
        <dbReference type="Rhea" id="RHEA:33083"/>
        <dbReference type="ChEBI" id="CHEBI:15378"/>
        <dbReference type="ChEBI" id="CHEBI:17319"/>
        <dbReference type="ChEBI" id="CHEBI:57844"/>
        <dbReference type="ChEBI" id="CHEBI:58864"/>
        <dbReference type="ChEBI" id="CHEBI:59789"/>
        <dbReference type="ChEBI" id="CHEBI:64270"/>
        <dbReference type="EC" id="1.21.98.1"/>
    </reaction>
</comment>
<dbReference type="EMBL" id="WHNZ01000015">
    <property type="protein sequence ID" value="NOU99937.1"/>
    <property type="molecule type" value="Genomic_DNA"/>
</dbReference>
<dbReference type="SFLD" id="SFLDS00029">
    <property type="entry name" value="Radical_SAM"/>
    <property type="match status" value="1"/>
</dbReference>
<gene>
    <name evidence="6 8" type="primary">mqnC</name>
    <name evidence="8" type="ORF">GC097_07910</name>
</gene>
<evidence type="ECO:0000256" key="2">
    <source>
        <dbReference type="ARBA" id="ARBA00022691"/>
    </source>
</evidence>
<evidence type="ECO:0000256" key="5">
    <source>
        <dbReference type="ARBA" id="ARBA00023014"/>
    </source>
</evidence>
<evidence type="ECO:0000259" key="7">
    <source>
        <dbReference type="PROSITE" id="PS51918"/>
    </source>
</evidence>
<proteinExistence type="inferred from homology"/>
<dbReference type="InterPro" id="IPR034405">
    <property type="entry name" value="F420"/>
</dbReference>
<dbReference type="NCBIfam" id="TIGR03699">
    <property type="entry name" value="menaquin_MqnC"/>
    <property type="match status" value="1"/>
</dbReference>
<dbReference type="InterPro" id="IPR058240">
    <property type="entry name" value="rSAM_sf"/>
</dbReference>
<evidence type="ECO:0000256" key="3">
    <source>
        <dbReference type="ARBA" id="ARBA00022723"/>
    </source>
</evidence>
<dbReference type="InterPro" id="IPR022431">
    <property type="entry name" value="Cyclic_DHFL_synthase_mqnC"/>
</dbReference>
<feature type="binding site" evidence="6">
    <location>
        <position position="65"/>
    </location>
    <ligand>
        <name>[4Fe-4S] cluster</name>
        <dbReference type="ChEBI" id="CHEBI:49883"/>
        <note>4Fe-4S-S-AdoMet</note>
    </ligand>
</feature>
<comment type="pathway">
    <text evidence="6">Quinol/quinone metabolism; menaquinone biosynthesis.</text>
</comment>
<dbReference type="InterPro" id="IPR020050">
    <property type="entry name" value="FO_synthase_su2"/>
</dbReference>
<keyword evidence="5 6" id="KW-0411">Iron-sulfur</keyword>
<reference evidence="8 9" key="1">
    <citation type="submission" date="2019-10" db="EMBL/GenBank/DDBJ databases">
        <title>Description of Paenibacillus pedi sp. nov.</title>
        <authorList>
            <person name="Carlier A."/>
            <person name="Qi S."/>
        </authorList>
    </citation>
    <scope>NUCLEOTIDE SEQUENCE [LARGE SCALE GENOMIC DNA]</scope>
    <source>
        <strain evidence="8 9">LMG 31457</strain>
    </source>
</reference>
<keyword evidence="4 6" id="KW-0408">Iron</keyword>
<dbReference type="RefSeq" id="WP_171682779.1">
    <property type="nucleotide sequence ID" value="NZ_WHNZ01000015.1"/>
</dbReference>
<dbReference type="PROSITE" id="PS51918">
    <property type="entry name" value="RADICAL_SAM"/>
    <property type="match status" value="1"/>
</dbReference>
<dbReference type="PIRSF" id="PIRSF004762">
    <property type="entry name" value="CHP00423"/>
    <property type="match status" value="1"/>
</dbReference>
<dbReference type="NCBIfam" id="TIGR00423">
    <property type="entry name" value="CofH family radical SAM protein"/>
    <property type="match status" value="1"/>
</dbReference>
<dbReference type="SFLD" id="SFLDG01064">
    <property type="entry name" value="F420__menaquinone_cofactor_bio"/>
    <property type="match status" value="1"/>
</dbReference>
<dbReference type="Pfam" id="PF19288">
    <property type="entry name" value="CofH_C"/>
    <property type="match status" value="1"/>
</dbReference>
<protein>
    <recommendedName>
        <fullName evidence="6">Cyclic dehypoxanthine futalosine synthase</fullName>
        <shortName evidence="6">Cyclic DHFL synthase</shortName>
        <ecNumber evidence="6">1.21.98.1</ecNumber>
    </recommendedName>
    <alternativeName>
        <fullName evidence="6">Dehypoxanthine futalosine cyclase</fullName>
        <shortName evidence="6">DHFL cyclase</shortName>
    </alternativeName>
    <alternativeName>
        <fullName evidence="6">Menaquinone biosynthetic enzyme MqnC</fullName>
    </alternativeName>
</protein>
<dbReference type="Gene3D" id="3.20.20.70">
    <property type="entry name" value="Aldolase class I"/>
    <property type="match status" value="1"/>
</dbReference>
<evidence type="ECO:0000256" key="4">
    <source>
        <dbReference type="ARBA" id="ARBA00023004"/>
    </source>
</evidence>
<comment type="function">
    <text evidence="6">Radical SAM enzyme that catalyzes the cyclization of dehypoxanthine futalosine (DHFL) into cyclic dehypoxanthine futalosine (CDHFL), a step in the biosynthesis of menaquinone (MK, vitamin K2).</text>
</comment>
<comment type="similarity">
    <text evidence="6">Belongs to the radical SAM superfamily. MqnC family.</text>
</comment>
<keyword evidence="2 6" id="KW-0949">S-adenosyl-L-methionine</keyword>
<evidence type="ECO:0000313" key="8">
    <source>
        <dbReference type="EMBL" id="NOU99937.1"/>
    </source>
</evidence>
<evidence type="ECO:0000256" key="6">
    <source>
        <dbReference type="HAMAP-Rule" id="MF_00992"/>
    </source>
</evidence>
<comment type="cofactor">
    <cofactor evidence="6">
        <name>[4Fe-4S] cluster</name>
        <dbReference type="ChEBI" id="CHEBI:49883"/>
    </cofactor>
    <text evidence="6">Binds 1 [4Fe-4S] cluster. The cluster is coordinated with 3 cysteines and an exchangeable S-adenosyl-L-methionine.</text>
</comment>
<dbReference type="PANTHER" id="PTHR43076">
    <property type="entry name" value="FO SYNTHASE (COFH)"/>
    <property type="match status" value="1"/>
</dbReference>
<sequence length="378" mass="42854">MKPIDRILNKAQSGGRIDVEECITLFESDQIEKIGDTANQIMKKWHPDPITTFVIGRNINYTNICDVYCRFCAFYRAPGSAEGYVLPDETIFQKIQETLDVNGTEILMQGGTNPNLPFSYYTNILREIKKRFDITMHSFSPAEIMKMKDVSDGLSLEEVIRQLHEAGLDSLPGGGAEILDDRTRRKISKLKGSWRDWMDVMQTAHKIGMHTTGTMVIGFGESMEERALHMLRIRDAQDDVLMQKLNTPGFLAFIPWTFQPDNTNMKAEKVTPEEYLKTLAISRIMLDNVPNFQSSWVTMGPEVGKQTLSYGCNDFGSTMIEENVVSAAGTTHKVNVSSTLDIIRQAGKIPAQRNTKYQILRVFDDENIKVDKDFVMQN</sequence>
<keyword evidence="9" id="KW-1185">Reference proteome</keyword>
<comment type="caution">
    <text evidence="8">The sequence shown here is derived from an EMBL/GenBank/DDBJ whole genome shotgun (WGS) entry which is preliminary data.</text>
</comment>
<dbReference type="PANTHER" id="PTHR43076:SF1">
    <property type="entry name" value="LIPOYL SYNTHASE 2"/>
    <property type="match status" value="1"/>
</dbReference>
<keyword evidence="1 6" id="KW-0004">4Fe-4S</keyword>
<dbReference type="InterPro" id="IPR007197">
    <property type="entry name" value="rSAM"/>
</dbReference>
<dbReference type="CDD" id="cd01335">
    <property type="entry name" value="Radical_SAM"/>
    <property type="match status" value="1"/>
</dbReference>
<dbReference type="InterPro" id="IPR013785">
    <property type="entry name" value="Aldolase_TIM"/>
</dbReference>
<keyword evidence="6" id="KW-0474">Menaquinone biosynthesis</keyword>
<dbReference type="SUPFAM" id="SSF102114">
    <property type="entry name" value="Radical SAM enzymes"/>
    <property type="match status" value="1"/>
</dbReference>
<dbReference type="HAMAP" id="MF_00992">
    <property type="entry name" value="MqnC"/>
    <property type="match status" value="1"/>
</dbReference>
<feature type="domain" description="Radical SAM core" evidence="7">
    <location>
        <begin position="51"/>
        <end position="288"/>
    </location>
</feature>
<feature type="binding site" evidence="6">
    <location>
        <position position="72"/>
    </location>
    <ligand>
        <name>[4Fe-4S] cluster</name>
        <dbReference type="ChEBI" id="CHEBI:49883"/>
        <note>4Fe-4S-S-AdoMet</note>
    </ligand>
</feature>
<evidence type="ECO:0000313" key="9">
    <source>
        <dbReference type="Proteomes" id="UP000618579"/>
    </source>
</evidence>
<dbReference type="Proteomes" id="UP000618579">
    <property type="component" value="Unassembled WGS sequence"/>
</dbReference>
<dbReference type="InterPro" id="IPR045567">
    <property type="entry name" value="CofH/MnqC-like_C"/>
</dbReference>
<organism evidence="8 9">
    <name type="scientific">Paenibacillus planticolens</name>
    <dbReference type="NCBI Taxonomy" id="2654976"/>
    <lineage>
        <taxon>Bacteria</taxon>
        <taxon>Bacillati</taxon>
        <taxon>Bacillota</taxon>
        <taxon>Bacilli</taxon>
        <taxon>Bacillales</taxon>
        <taxon>Paenibacillaceae</taxon>
        <taxon>Paenibacillus</taxon>
    </lineage>
</organism>
<dbReference type="SFLD" id="SFLDF00342">
    <property type="entry name" value="cyclic_dehypoxanthine_futalosi"/>
    <property type="match status" value="1"/>
</dbReference>
<dbReference type="SFLD" id="SFLDG01389">
    <property type="entry name" value="menaquinone_synthsis_involved"/>
    <property type="match status" value="1"/>
</dbReference>
<dbReference type="EC" id="1.21.98.1" evidence="6"/>
<feature type="binding site" evidence="6">
    <location>
        <position position="69"/>
    </location>
    <ligand>
        <name>[4Fe-4S] cluster</name>
        <dbReference type="ChEBI" id="CHEBI:49883"/>
        <note>4Fe-4S-S-AdoMet</note>
    </ligand>
</feature>
<name>A0ABX1ZJW0_9BACL</name>
<dbReference type="SMART" id="SM00729">
    <property type="entry name" value="Elp3"/>
    <property type="match status" value="1"/>
</dbReference>
<dbReference type="Pfam" id="PF04055">
    <property type="entry name" value="Radical_SAM"/>
    <property type="match status" value="1"/>
</dbReference>
<dbReference type="InterPro" id="IPR006638">
    <property type="entry name" value="Elp3/MiaA/NifB-like_rSAM"/>
</dbReference>